<dbReference type="EMBL" id="JBJKBG010000001">
    <property type="protein sequence ID" value="KAL3754073.1"/>
    <property type="molecule type" value="Genomic_DNA"/>
</dbReference>
<evidence type="ECO:0000313" key="2">
    <source>
        <dbReference type="Proteomes" id="UP001634007"/>
    </source>
</evidence>
<name>A0ABD3LTV0_EUCGL</name>
<sequence>MRASSSNNCRLYHCQCLSFSRGSQQAEDTMNMHDATTATTAVLLVHCICTKPLALVSRLNQQLQSYCHPYQTLALYLSRMTHTKHKPAIAAANLAATTEFKAINSNKERDGQPISEQMLVT</sequence>
<gene>
    <name evidence="1" type="ORF">ACJRO7_001335</name>
</gene>
<reference evidence="1 2" key="1">
    <citation type="submission" date="2024-11" db="EMBL/GenBank/DDBJ databases">
        <title>Chromosome-level genome assembly of Eucalyptus globulus Labill. provides insights into its genome evolution.</title>
        <authorList>
            <person name="Li X."/>
        </authorList>
    </citation>
    <scope>NUCLEOTIDE SEQUENCE [LARGE SCALE GENOMIC DNA]</scope>
    <source>
        <strain evidence="1">CL2024</strain>
        <tissue evidence="1">Fresh tender leaves</tissue>
    </source>
</reference>
<accession>A0ABD3LTV0</accession>
<comment type="caution">
    <text evidence="1">The sequence shown here is derived from an EMBL/GenBank/DDBJ whole genome shotgun (WGS) entry which is preliminary data.</text>
</comment>
<proteinExistence type="predicted"/>
<keyword evidence="2" id="KW-1185">Reference proteome</keyword>
<dbReference type="AlphaFoldDB" id="A0ABD3LTV0"/>
<organism evidence="1 2">
    <name type="scientific">Eucalyptus globulus</name>
    <name type="common">Tasmanian blue gum</name>
    <dbReference type="NCBI Taxonomy" id="34317"/>
    <lineage>
        <taxon>Eukaryota</taxon>
        <taxon>Viridiplantae</taxon>
        <taxon>Streptophyta</taxon>
        <taxon>Embryophyta</taxon>
        <taxon>Tracheophyta</taxon>
        <taxon>Spermatophyta</taxon>
        <taxon>Magnoliopsida</taxon>
        <taxon>eudicotyledons</taxon>
        <taxon>Gunneridae</taxon>
        <taxon>Pentapetalae</taxon>
        <taxon>rosids</taxon>
        <taxon>malvids</taxon>
        <taxon>Myrtales</taxon>
        <taxon>Myrtaceae</taxon>
        <taxon>Myrtoideae</taxon>
        <taxon>Eucalypteae</taxon>
        <taxon>Eucalyptus</taxon>
    </lineage>
</organism>
<dbReference type="Proteomes" id="UP001634007">
    <property type="component" value="Unassembled WGS sequence"/>
</dbReference>
<protein>
    <submittedName>
        <fullName evidence="1">Uncharacterized protein</fullName>
    </submittedName>
</protein>
<evidence type="ECO:0000313" key="1">
    <source>
        <dbReference type="EMBL" id="KAL3754073.1"/>
    </source>
</evidence>